<keyword evidence="1" id="KW-0472">Membrane</keyword>
<dbReference type="Pfam" id="PF07963">
    <property type="entry name" value="N_methyl"/>
    <property type="match status" value="1"/>
</dbReference>
<keyword evidence="3" id="KW-1185">Reference proteome</keyword>
<keyword evidence="1" id="KW-0812">Transmembrane</keyword>
<evidence type="ECO:0000313" key="3">
    <source>
        <dbReference type="Proteomes" id="UP000094652"/>
    </source>
</evidence>
<accession>A0A1D7XMQ8</accession>
<dbReference type="Proteomes" id="UP000094652">
    <property type="component" value="Chromosome"/>
</dbReference>
<dbReference type="InterPro" id="IPR045584">
    <property type="entry name" value="Pilin-like"/>
</dbReference>
<evidence type="ECO:0000313" key="2">
    <source>
        <dbReference type="EMBL" id="AOR24628.1"/>
    </source>
</evidence>
<proteinExistence type="predicted"/>
<sequence length="152" mass="16501">MFSNKLLKLKSKKRDGFTLVELIIVVAIIGILAGIAIPKFGKITKNANVKADIASAKTLHGIAATLIADGTITIKPDTGKYPDNVTKAVESRLDGEKYPKVKALDGYEFAVGIYRMDDIKVFATTNKTGDKVIEVYPYGEGIYKDFGKADSK</sequence>
<dbReference type="RefSeq" id="WP_069680754.1">
    <property type="nucleotide sequence ID" value="NZ_CP017253.2"/>
</dbReference>
<name>A0A1D7XMQ8_9CLOT</name>
<dbReference type="EMBL" id="CP017253">
    <property type="protein sequence ID" value="AOR24628.1"/>
    <property type="molecule type" value="Genomic_DNA"/>
</dbReference>
<dbReference type="NCBIfam" id="TIGR02532">
    <property type="entry name" value="IV_pilin_GFxxxE"/>
    <property type="match status" value="1"/>
</dbReference>
<keyword evidence="1" id="KW-1133">Transmembrane helix</keyword>
<reference evidence="3" key="1">
    <citation type="submission" date="2016-09" db="EMBL/GenBank/DDBJ databases">
        <title>Genomics of Clostridium taeniosporum, an organism which forms endospores with ribbon-like appendages.</title>
        <authorList>
            <person name="Walker J.R."/>
        </authorList>
    </citation>
    <scope>NUCLEOTIDE SEQUENCE [LARGE SCALE GENOMIC DNA]</scope>
    <source>
        <strain evidence="3">1/k</strain>
    </source>
</reference>
<protein>
    <submittedName>
        <fullName evidence="2">Type IV pilin</fullName>
    </submittedName>
</protein>
<dbReference type="OrthoDB" id="1937707at2"/>
<dbReference type="KEGG" id="ctae:BGI42_13150"/>
<dbReference type="Gene3D" id="3.30.700.10">
    <property type="entry name" value="Glycoprotein, Type 4 Pilin"/>
    <property type="match status" value="1"/>
</dbReference>
<dbReference type="SUPFAM" id="SSF54523">
    <property type="entry name" value="Pili subunits"/>
    <property type="match status" value="1"/>
</dbReference>
<dbReference type="AlphaFoldDB" id="A0A1D7XMQ8"/>
<dbReference type="InterPro" id="IPR012902">
    <property type="entry name" value="N_methyl_site"/>
</dbReference>
<organism evidence="2 3">
    <name type="scientific">Clostridium taeniosporum</name>
    <dbReference type="NCBI Taxonomy" id="394958"/>
    <lineage>
        <taxon>Bacteria</taxon>
        <taxon>Bacillati</taxon>
        <taxon>Bacillota</taxon>
        <taxon>Clostridia</taxon>
        <taxon>Eubacteriales</taxon>
        <taxon>Clostridiaceae</taxon>
        <taxon>Clostridium</taxon>
    </lineage>
</organism>
<gene>
    <name evidence="2" type="ORF">BGI42_13150</name>
</gene>
<dbReference type="STRING" id="394958.BGI42_13150"/>
<feature type="transmembrane region" description="Helical" evidence="1">
    <location>
        <begin position="16"/>
        <end position="37"/>
    </location>
</feature>
<evidence type="ECO:0000256" key="1">
    <source>
        <dbReference type="SAM" id="Phobius"/>
    </source>
</evidence>